<reference evidence="3" key="1">
    <citation type="submission" date="2016-10" db="EMBL/GenBank/DDBJ databases">
        <authorList>
            <person name="Varghese N."/>
            <person name="Submissions S."/>
        </authorList>
    </citation>
    <scope>NUCLEOTIDE SEQUENCE [LARGE SCALE GENOMIC DNA]</scope>
    <source>
        <strain evidence="3">CGMCC 4.3516</strain>
    </source>
</reference>
<dbReference type="EMBL" id="FNAD01000001">
    <property type="protein sequence ID" value="SDD07469.1"/>
    <property type="molecule type" value="Genomic_DNA"/>
</dbReference>
<organism evidence="2 3">
    <name type="scientific">Glycomyces harbinensis</name>
    <dbReference type="NCBI Taxonomy" id="58114"/>
    <lineage>
        <taxon>Bacteria</taxon>
        <taxon>Bacillati</taxon>
        <taxon>Actinomycetota</taxon>
        <taxon>Actinomycetes</taxon>
        <taxon>Glycomycetales</taxon>
        <taxon>Glycomycetaceae</taxon>
        <taxon>Glycomyces</taxon>
    </lineage>
</organism>
<dbReference type="Proteomes" id="UP000198949">
    <property type="component" value="Unassembled WGS sequence"/>
</dbReference>
<feature type="transmembrane region" description="Helical" evidence="1">
    <location>
        <begin position="86"/>
        <end position="106"/>
    </location>
</feature>
<evidence type="ECO:0000313" key="3">
    <source>
        <dbReference type="Proteomes" id="UP000198949"/>
    </source>
</evidence>
<dbReference type="AlphaFoldDB" id="A0A1G6RS60"/>
<keyword evidence="3" id="KW-1185">Reference proteome</keyword>
<accession>A0A1G6RS60</accession>
<keyword evidence="1" id="KW-0812">Transmembrane</keyword>
<evidence type="ECO:0000313" key="2">
    <source>
        <dbReference type="EMBL" id="SDD07469.1"/>
    </source>
</evidence>
<feature type="transmembrane region" description="Helical" evidence="1">
    <location>
        <begin position="59"/>
        <end position="79"/>
    </location>
</feature>
<protein>
    <submittedName>
        <fullName evidence="2">Uncharacterized protein</fullName>
    </submittedName>
</protein>
<name>A0A1G6RS60_9ACTN</name>
<gene>
    <name evidence="2" type="ORF">SAMN05216270_101639</name>
</gene>
<proteinExistence type="predicted"/>
<keyword evidence="1" id="KW-1133">Transmembrane helix</keyword>
<keyword evidence="1" id="KW-0472">Membrane</keyword>
<sequence>MDPSERTERRRRFGGLVALAAVLWLFAVPVLFGHGLEAGLSFAGDLPTAADQAAADGYMRAAAIVAVAGPLAIAALAALGRHRRTAAVFTVVALFLVYMLAVQSGVRDLFLPEGEAPVEQEGPGYCIERSGGDNRCPGG</sequence>
<evidence type="ECO:0000256" key="1">
    <source>
        <dbReference type="SAM" id="Phobius"/>
    </source>
</evidence>